<accession>A0A485LT57</accession>
<evidence type="ECO:0000313" key="7">
    <source>
        <dbReference type="Proteomes" id="UP000332933"/>
    </source>
</evidence>
<name>A0A485LT57_9STRA</name>
<dbReference type="InterPro" id="IPR011992">
    <property type="entry name" value="EF-hand-dom_pair"/>
</dbReference>
<dbReference type="OrthoDB" id="67359at2759"/>
<evidence type="ECO:0000256" key="1">
    <source>
        <dbReference type="ARBA" id="ARBA00022723"/>
    </source>
</evidence>
<dbReference type="InterPro" id="IPR018247">
    <property type="entry name" value="EF_Hand_1_Ca_BS"/>
</dbReference>
<evidence type="ECO:0000256" key="3">
    <source>
        <dbReference type="ARBA" id="ARBA00022837"/>
    </source>
</evidence>
<dbReference type="PROSITE" id="PS00018">
    <property type="entry name" value="EF_HAND_1"/>
    <property type="match status" value="3"/>
</dbReference>
<dbReference type="EMBL" id="VJMH01007312">
    <property type="protein sequence ID" value="KAF0684186.1"/>
    <property type="molecule type" value="Genomic_DNA"/>
</dbReference>
<organism evidence="6 7">
    <name type="scientific">Aphanomyces stellatus</name>
    <dbReference type="NCBI Taxonomy" id="120398"/>
    <lineage>
        <taxon>Eukaryota</taxon>
        <taxon>Sar</taxon>
        <taxon>Stramenopiles</taxon>
        <taxon>Oomycota</taxon>
        <taxon>Saprolegniomycetes</taxon>
        <taxon>Saprolegniales</taxon>
        <taxon>Verrucalvaceae</taxon>
        <taxon>Aphanomyces</taxon>
    </lineage>
</organism>
<feature type="domain" description="EF-hand" evidence="4">
    <location>
        <begin position="96"/>
        <end position="131"/>
    </location>
</feature>
<evidence type="ECO:0000256" key="2">
    <source>
        <dbReference type="ARBA" id="ARBA00022737"/>
    </source>
</evidence>
<proteinExistence type="predicted"/>
<gene>
    <name evidence="6" type="primary">Aste57867_23809</name>
    <name evidence="5" type="ORF">As57867_023736</name>
    <name evidence="6" type="ORF">ASTE57867_23809</name>
</gene>
<reference evidence="5" key="2">
    <citation type="submission" date="2019-06" db="EMBL/GenBank/DDBJ databases">
        <title>Genomics analysis of Aphanomyces spp. identifies a new class of oomycete effector associated with host adaptation.</title>
        <authorList>
            <person name="Gaulin E."/>
        </authorList>
    </citation>
    <scope>NUCLEOTIDE SEQUENCE</scope>
    <source>
        <strain evidence="5">CBS 578.67</strain>
    </source>
</reference>
<keyword evidence="7" id="KW-1185">Reference proteome</keyword>
<dbReference type="SUPFAM" id="SSF47473">
    <property type="entry name" value="EF-hand"/>
    <property type="match status" value="2"/>
</dbReference>
<feature type="domain" description="EF-hand" evidence="4">
    <location>
        <begin position="428"/>
        <end position="463"/>
    </location>
</feature>
<dbReference type="Pfam" id="PF13499">
    <property type="entry name" value="EF-hand_7"/>
    <property type="match status" value="1"/>
</dbReference>
<dbReference type="InterPro" id="IPR002048">
    <property type="entry name" value="EF_hand_dom"/>
</dbReference>
<dbReference type="Proteomes" id="UP000332933">
    <property type="component" value="Unassembled WGS sequence"/>
</dbReference>
<dbReference type="PANTHER" id="PTHR45942">
    <property type="entry name" value="PROTEIN PHOSPATASE 3 REGULATORY SUBUNIT B ALPHA ISOFORM TYPE 1"/>
    <property type="match status" value="1"/>
</dbReference>
<dbReference type="SMART" id="SM00054">
    <property type="entry name" value="EFh"/>
    <property type="match status" value="6"/>
</dbReference>
<keyword evidence="3" id="KW-0106">Calcium</keyword>
<evidence type="ECO:0000313" key="6">
    <source>
        <dbReference type="EMBL" id="VFU00453.1"/>
    </source>
</evidence>
<feature type="domain" description="EF-hand" evidence="4">
    <location>
        <begin position="152"/>
        <end position="180"/>
    </location>
</feature>
<keyword evidence="1" id="KW-0479">Metal-binding</keyword>
<protein>
    <submittedName>
        <fullName evidence="6">Aste57867_23809 protein</fullName>
    </submittedName>
</protein>
<evidence type="ECO:0000259" key="4">
    <source>
        <dbReference type="PROSITE" id="PS50222"/>
    </source>
</evidence>
<dbReference type="EMBL" id="CAADRA010007338">
    <property type="protein sequence ID" value="VFU00453.1"/>
    <property type="molecule type" value="Genomic_DNA"/>
</dbReference>
<sequence length="477" mass="53984">MGPTLSLEAKYTSASKILQEYRLLHMKEINQVLQDYQEMQREHGDLMAVTQDQFDHLFSIVCSDTTVHFKEFDKRGLGKVDVLEVFAVLIVFCNELVEVKIQALFALFDFDHTCYISHTELVMLMICCTRGLCRVVGLDRPGNLELECLANEAFNKIDTNRNNRISLSEFSYWLHHEHSVIQYLKKFASTRLIADAMVTYDNLLKQAIDLFMAASAVRHKSSVTTMEPQPSLDTSTLSYPACSPMQVRSVVNALKLPNLTQQDIDECIICMQSMVDEGSGTSTNASISLPNFCSVMSPAVAFVAADDDHSMAIDVHEFRILLWLMRKKEPTELQTKGMMLSLDEDENGRLSCMEWVHYASSTDRTTGSLAFNAQLSYLFEECDREGNGTIHASDFIAGLQTAVMRSVHAAIGASKKVDERKWNVIDELLASLAREIMERVDVNNSKTIEWKEFKSHLEFIEDRVAQVKSYVLTFVVS</sequence>
<reference evidence="6 7" key="1">
    <citation type="submission" date="2019-03" db="EMBL/GenBank/DDBJ databases">
        <authorList>
            <person name="Gaulin E."/>
            <person name="Dumas B."/>
        </authorList>
    </citation>
    <scope>NUCLEOTIDE SEQUENCE [LARGE SCALE GENOMIC DNA]</scope>
    <source>
        <strain evidence="6">CBS 568.67</strain>
    </source>
</reference>
<feature type="domain" description="EF-hand" evidence="4">
    <location>
        <begin position="370"/>
        <end position="405"/>
    </location>
</feature>
<dbReference type="GO" id="GO:0005509">
    <property type="term" value="F:calcium ion binding"/>
    <property type="evidence" value="ECO:0007669"/>
    <property type="project" value="InterPro"/>
</dbReference>
<dbReference type="AlphaFoldDB" id="A0A485LT57"/>
<keyword evidence="2" id="KW-0677">Repeat</keyword>
<evidence type="ECO:0000313" key="5">
    <source>
        <dbReference type="EMBL" id="KAF0684186.1"/>
    </source>
</evidence>
<dbReference type="PROSITE" id="PS50222">
    <property type="entry name" value="EF_HAND_2"/>
    <property type="match status" value="4"/>
</dbReference>
<dbReference type="Gene3D" id="1.10.238.10">
    <property type="entry name" value="EF-hand"/>
    <property type="match status" value="3"/>
</dbReference>